<sequence length="355" mass="38604">MHKHQWRNLVFSLGLSALTPVIAQAAPAAIQWRTQQTYTVKPGDTLWGIAGHFLVHPWQWPQIWHKNPYIKNPNLIYPGDRIVLRYGANGEPELSLESPFSSGSHFVELRPEMSTEPVPTISTGEVMPFLGSPGVIDSKKDFAQLPYLAAAAKQRPTYVTGNTLYTVGLDKAPVGSRFHVVALGPELFQAKTHRSLGYALEDLGEVTVRQSGHHATVQLTKIRREIDLGERLVPVAKTAIPHYFPSAPQQAVEGHIIGQLEGNPALTVGQVVIIDQGSANDLKLGNILQIQRGGAVARNAVTGKPFALPAQTIGNLMVFRVFPEVSYGVITTAKRSITVGDEIHSPGQADVPAPQ</sequence>
<dbReference type="EMBL" id="CP127526">
    <property type="protein sequence ID" value="XRI73619.1"/>
    <property type="molecule type" value="Genomic_DNA"/>
</dbReference>
<reference evidence="1 2" key="1">
    <citation type="journal article" date="2021" name="ISME J.">
        <title>Genomic evolution of the class Acidithiobacillia: deep-branching Proteobacteria living in extreme acidic conditions.</title>
        <authorList>
            <person name="Moya-Beltran A."/>
            <person name="Beard S."/>
            <person name="Rojas-Villalobos C."/>
            <person name="Issotta F."/>
            <person name="Gallardo Y."/>
            <person name="Ulloa R."/>
            <person name="Giaveno A."/>
            <person name="Degli Esposti M."/>
            <person name="Johnson D.B."/>
            <person name="Quatrini R."/>
        </authorList>
    </citation>
    <scope>NUCLEOTIDE SEQUENCE [LARGE SCALE GENOMIC DNA]</scope>
    <source>
        <strain evidence="1 2">GG1-14</strain>
    </source>
</reference>
<proteinExistence type="predicted"/>
<evidence type="ECO:0000313" key="1">
    <source>
        <dbReference type="EMBL" id="XRI73619.1"/>
    </source>
</evidence>
<accession>A0ACD5HFU2</accession>
<gene>
    <name evidence="1" type="ORF">HHS34_000075</name>
</gene>
<evidence type="ECO:0000313" key="2">
    <source>
        <dbReference type="Proteomes" id="UP001195965"/>
    </source>
</evidence>
<dbReference type="Proteomes" id="UP001195965">
    <property type="component" value="Chromosome"/>
</dbReference>
<organism evidence="1 2">
    <name type="scientific">Acidithiobacillus montserratensis</name>
    <dbReference type="NCBI Taxonomy" id="2729135"/>
    <lineage>
        <taxon>Bacteria</taxon>
        <taxon>Pseudomonadati</taxon>
        <taxon>Pseudomonadota</taxon>
        <taxon>Acidithiobacillia</taxon>
        <taxon>Acidithiobacillales</taxon>
        <taxon>Acidithiobacillaceae</taxon>
        <taxon>Acidithiobacillus</taxon>
    </lineage>
</organism>
<protein>
    <submittedName>
        <fullName evidence="1">LysM domain-containing protein</fullName>
    </submittedName>
</protein>
<keyword evidence="2" id="KW-1185">Reference proteome</keyword>
<name>A0ACD5HFU2_9PROT</name>